<dbReference type="AlphaFoldDB" id="A0A7R8VJK7"/>
<accession>A0A7R8VJK7</accession>
<evidence type="ECO:0000313" key="1">
    <source>
        <dbReference type="EMBL" id="CAD7197792.1"/>
    </source>
</evidence>
<dbReference type="EMBL" id="OA565834">
    <property type="protein sequence ID" value="CAD7197792.1"/>
    <property type="molecule type" value="Genomic_DNA"/>
</dbReference>
<dbReference type="InterPro" id="IPR013783">
    <property type="entry name" value="Ig-like_fold"/>
</dbReference>
<proteinExistence type="predicted"/>
<dbReference type="PANTHER" id="PTHR23278">
    <property type="entry name" value="SIDESTEP PROTEIN"/>
    <property type="match status" value="1"/>
</dbReference>
<dbReference type="PANTHER" id="PTHR23278:SF28">
    <property type="entry name" value="SIDESTEP IV, ISOFORM C"/>
    <property type="match status" value="1"/>
</dbReference>
<dbReference type="Gene3D" id="2.60.40.10">
    <property type="entry name" value="Immunoglobulins"/>
    <property type="match status" value="1"/>
</dbReference>
<dbReference type="SUPFAM" id="SSF48726">
    <property type="entry name" value="Immunoglobulin"/>
    <property type="match status" value="1"/>
</dbReference>
<gene>
    <name evidence="1" type="ORF">TDIB3V08_LOCUS4093</name>
</gene>
<organism evidence="1">
    <name type="scientific">Timema douglasi</name>
    <name type="common">Walking stick</name>
    <dbReference type="NCBI Taxonomy" id="61478"/>
    <lineage>
        <taxon>Eukaryota</taxon>
        <taxon>Metazoa</taxon>
        <taxon>Ecdysozoa</taxon>
        <taxon>Arthropoda</taxon>
        <taxon>Hexapoda</taxon>
        <taxon>Insecta</taxon>
        <taxon>Pterygota</taxon>
        <taxon>Neoptera</taxon>
        <taxon>Polyneoptera</taxon>
        <taxon>Phasmatodea</taxon>
        <taxon>Timematodea</taxon>
        <taxon>Timematoidea</taxon>
        <taxon>Timematidae</taxon>
        <taxon>Timema</taxon>
    </lineage>
</organism>
<sequence length="188" mass="20915">MAVSSFDVRGRQFGQAKLWSSPHAFDQRAYFRTASTPAQLLVDDVKLNDEGLYRCRVDFRNSPTRNLKINLTVIDSDREGKVLSCDIDAEDSGWGHYFLLERNGKVEWDEELQVIRSPAEEGSLRIPVVEAAEGPEAAELPAENKCNRITSRYGGRKPLINSHGLAHLATSEVLSWGSGSSGPSRFLH</sequence>
<dbReference type="InterPro" id="IPR036179">
    <property type="entry name" value="Ig-like_dom_sf"/>
</dbReference>
<reference evidence="1" key="1">
    <citation type="submission" date="2020-11" db="EMBL/GenBank/DDBJ databases">
        <authorList>
            <person name="Tran Van P."/>
        </authorList>
    </citation>
    <scope>NUCLEOTIDE SEQUENCE</scope>
</reference>
<name>A0A7R8VJK7_TIMDO</name>
<protein>
    <recommendedName>
        <fullName evidence="2">Ig-like domain-containing protein</fullName>
    </recommendedName>
</protein>
<evidence type="ECO:0008006" key="2">
    <source>
        <dbReference type="Google" id="ProtNLM"/>
    </source>
</evidence>